<accession>C8X8M9</accession>
<dbReference type="HOGENOM" id="CLU_2423868_0_0_11"/>
<sequence length="91" mass="9477">MVAVADASRDPDLPASAVAELMSVDRPVRVRHDTVNRGGRTVLTIAAADPNPAVRVAAHGSPNLPAAARYALSRDLAVQRLAGRQRISAAS</sequence>
<dbReference type="AlphaFoldDB" id="C8X8M9"/>
<dbReference type="KEGG" id="nml:Namu_2738"/>
<evidence type="ECO:0000313" key="1">
    <source>
        <dbReference type="EMBL" id="ACV79084.1"/>
    </source>
</evidence>
<gene>
    <name evidence="1" type="ordered locus">Namu_2738</name>
</gene>
<keyword evidence="2" id="KW-1185">Reference proteome</keyword>
<reference evidence="2" key="1">
    <citation type="submission" date="2009-09" db="EMBL/GenBank/DDBJ databases">
        <title>The complete genome of Nakamurella multipartita DSM 44233.</title>
        <authorList>
            <consortium name="US DOE Joint Genome Institute (JGI-PGF)"/>
            <person name="Lucas S."/>
            <person name="Copeland A."/>
            <person name="Lapidus A."/>
            <person name="Glavina del Rio T."/>
            <person name="Dalin E."/>
            <person name="Tice H."/>
            <person name="Bruce D."/>
            <person name="Goodwin L."/>
            <person name="Pitluck S."/>
            <person name="Kyrpides N."/>
            <person name="Mavromatis K."/>
            <person name="Ivanova N."/>
            <person name="Ovchinnikova G."/>
            <person name="Sims D."/>
            <person name="Meincke L."/>
            <person name="Brettin T."/>
            <person name="Detter J.C."/>
            <person name="Han C."/>
            <person name="Larimer F."/>
            <person name="Land M."/>
            <person name="Hauser L."/>
            <person name="Markowitz V."/>
            <person name="Cheng J.-F."/>
            <person name="Hugenholtz P."/>
            <person name="Woyke T."/>
            <person name="Wu D."/>
            <person name="Klenk H.-P."/>
            <person name="Eisen J.A."/>
        </authorList>
    </citation>
    <scope>NUCLEOTIDE SEQUENCE [LARGE SCALE GENOMIC DNA]</scope>
    <source>
        <strain evidence="2">ATCC 700099 / DSM 44233 / CIP 104796 / JCM 9543 / NBRC 105858 / Y-104</strain>
    </source>
</reference>
<organism evidence="1 2">
    <name type="scientific">Nakamurella multipartita (strain ATCC 700099 / DSM 44233 / CIP 104796 / JCM 9543 / NBRC 105858 / Y-104)</name>
    <name type="common">Microsphaera multipartita</name>
    <dbReference type="NCBI Taxonomy" id="479431"/>
    <lineage>
        <taxon>Bacteria</taxon>
        <taxon>Bacillati</taxon>
        <taxon>Actinomycetota</taxon>
        <taxon>Actinomycetes</taxon>
        <taxon>Nakamurellales</taxon>
        <taxon>Nakamurellaceae</taxon>
        <taxon>Nakamurella</taxon>
    </lineage>
</organism>
<dbReference type="STRING" id="479431.Namu_2738"/>
<name>C8X8M9_NAKMY</name>
<dbReference type="EMBL" id="CP001737">
    <property type="protein sequence ID" value="ACV79084.1"/>
    <property type="molecule type" value="Genomic_DNA"/>
</dbReference>
<dbReference type="Proteomes" id="UP000002218">
    <property type="component" value="Chromosome"/>
</dbReference>
<reference evidence="1 2" key="2">
    <citation type="journal article" date="2010" name="Stand. Genomic Sci.">
        <title>Complete genome sequence of Nakamurella multipartita type strain (Y-104).</title>
        <authorList>
            <person name="Tice H."/>
            <person name="Mayilraj S."/>
            <person name="Sims D."/>
            <person name="Lapidus A."/>
            <person name="Nolan M."/>
            <person name="Lucas S."/>
            <person name="Glavina Del Rio T."/>
            <person name="Copeland A."/>
            <person name="Cheng J.F."/>
            <person name="Meincke L."/>
            <person name="Bruce D."/>
            <person name="Goodwin L."/>
            <person name="Pitluck S."/>
            <person name="Ivanova N."/>
            <person name="Mavromatis K."/>
            <person name="Ovchinnikova G."/>
            <person name="Pati A."/>
            <person name="Chen A."/>
            <person name="Palaniappan K."/>
            <person name="Land M."/>
            <person name="Hauser L."/>
            <person name="Chang Y.J."/>
            <person name="Jeffries C.D."/>
            <person name="Detter J.C."/>
            <person name="Brettin T."/>
            <person name="Rohde M."/>
            <person name="Goker M."/>
            <person name="Bristow J."/>
            <person name="Eisen J.A."/>
            <person name="Markowitz V."/>
            <person name="Hugenholtz P."/>
            <person name="Kyrpides N.C."/>
            <person name="Klenk H.P."/>
            <person name="Chen F."/>
        </authorList>
    </citation>
    <scope>NUCLEOTIDE SEQUENCE [LARGE SCALE GENOMIC DNA]</scope>
    <source>
        <strain evidence="2">ATCC 700099 / DSM 44233 / CIP 104796 / JCM 9543 / NBRC 105858 / Y-104</strain>
    </source>
</reference>
<proteinExistence type="predicted"/>
<dbReference type="InParanoid" id="C8X8M9"/>
<protein>
    <submittedName>
        <fullName evidence="1">Uncharacterized protein</fullName>
    </submittedName>
</protein>
<evidence type="ECO:0000313" key="2">
    <source>
        <dbReference type="Proteomes" id="UP000002218"/>
    </source>
</evidence>